<proteinExistence type="predicted"/>
<name>A0ABY0UFL9_9PSED</name>
<reference evidence="2 3" key="1">
    <citation type="submission" date="2016-10" db="EMBL/GenBank/DDBJ databases">
        <authorList>
            <person name="Varghese N."/>
            <person name="Submissions S."/>
        </authorList>
    </citation>
    <scope>NUCLEOTIDE SEQUENCE [LARGE SCALE GENOMIC DNA]</scope>
    <source>
        <strain evidence="2 3">BS3111</strain>
    </source>
</reference>
<protein>
    <submittedName>
        <fullName evidence="2">Toxin-antitoxin system antitoxin component, TIGR02293 family</fullName>
    </submittedName>
</protein>
<gene>
    <name evidence="2" type="ORF">SAMN04490205_2989</name>
</gene>
<organism evidence="2 3">
    <name type="scientific">Pseudomonas trivialis</name>
    <dbReference type="NCBI Taxonomy" id="200450"/>
    <lineage>
        <taxon>Bacteria</taxon>
        <taxon>Pseudomonadati</taxon>
        <taxon>Pseudomonadota</taxon>
        <taxon>Gammaproteobacteria</taxon>
        <taxon>Pseudomonadales</taxon>
        <taxon>Pseudomonadaceae</taxon>
        <taxon>Pseudomonas</taxon>
    </lineage>
</organism>
<evidence type="ECO:0000259" key="1">
    <source>
        <dbReference type="Pfam" id="PF09722"/>
    </source>
</evidence>
<evidence type="ECO:0000313" key="3">
    <source>
        <dbReference type="Proteomes" id="UP000183126"/>
    </source>
</evidence>
<keyword evidence="3" id="KW-1185">Reference proteome</keyword>
<dbReference type="InterPro" id="IPR024467">
    <property type="entry name" value="Xre/MbcA/ParS-like_toxin-bd"/>
</dbReference>
<feature type="domain" description="Antitoxin Xre/MbcA/ParS-like toxin-binding" evidence="1">
    <location>
        <begin position="75"/>
        <end position="124"/>
    </location>
</feature>
<accession>A0ABY0UFL9</accession>
<evidence type="ECO:0000313" key="2">
    <source>
        <dbReference type="EMBL" id="SDS59649.1"/>
    </source>
</evidence>
<dbReference type="Proteomes" id="UP000183126">
    <property type="component" value="Chromosome I"/>
</dbReference>
<dbReference type="Pfam" id="PF09722">
    <property type="entry name" value="Xre_MbcA_ParS_C"/>
    <property type="match status" value="1"/>
</dbReference>
<dbReference type="EMBL" id="LT629760">
    <property type="protein sequence ID" value="SDS59649.1"/>
    <property type="molecule type" value="Genomic_DNA"/>
</dbReference>
<sequence>MMDDFNQEQAWMVEQLKSRACLDRAESSKSLKTDRELQATSELGIIACCVRAPVACWSVEHRCFKVRYEQISVIAVQVFGGNELADGWMRKPKVGLGHKAPCVLLSQPSGYSDVLDWLMRIEHGSCM</sequence>